<keyword evidence="6 8" id="KW-1133">Transmembrane helix</keyword>
<dbReference type="Gene3D" id="1.20.1560.10">
    <property type="entry name" value="ABC transporter type 1, transmembrane domain"/>
    <property type="match status" value="1"/>
</dbReference>
<dbReference type="EMBL" id="JBHUOL010000021">
    <property type="protein sequence ID" value="MFD2909758.1"/>
    <property type="molecule type" value="Genomic_DNA"/>
</dbReference>
<dbReference type="Gene3D" id="3.90.70.10">
    <property type="entry name" value="Cysteine proteinases"/>
    <property type="match status" value="1"/>
</dbReference>
<dbReference type="PANTHER" id="PTHR43394:SF1">
    <property type="entry name" value="ATP-BINDING CASSETTE SUB-FAMILY B MEMBER 10, MITOCHONDRIAL"/>
    <property type="match status" value="1"/>
</dbReference>
<dbReference type="InterPro" id="IPR003439">
    <property type="entry name" value="ABC_transporter-like_ATP-bd"/>
</dbReference>
<reference evidence="13" key="1">
    <citation type="journal article" date="2019" name="Int. J. Syst. Evol. Microbiol.">
        <title>The Global Catalogue of Microorganisms (GCM) 10K type strain sequencing project: providing services to taxonomists for standard genome sequencing and annotation.</title>
        <authorList>
            <consortium name="The Broad Institute Genomics Platform"/>
            <consortium name="The Broad Institute Genome Sequencing Center for Infectious Disease"/>
            <person name="Wu L."/>
            <person name="Ma J."/>
        </authorList>
    </citation>
    <scope>NUCLEOTIDE SEQUENCE [LARGE SCALE GENOMIC DNA]</scope>
    <source>
        <strain evidence="13">KCTC 52644</strain>
    </source>
</reference>
<evidence type="ECO:0000256" key="6">
    <source>
        <dbReference type="ARBA" id="ARBA00022989"/>
    </source>
</evidence>
<evidence type="ECO:0000256" key="2">
    <source>
        <dbReference type="ARBA" id="ARBA00022692"/>
    </source>
</evidence>
<feature type="transmembrane region" description="Helical" evidence="8">
    <location>
        <begin position="288"/>
        <end position="312"/>
    </location>
</feature>
<evidence type="ECO:0000259" key="11">
    <source>
        <dbReference type="PROSITE" id="PS50990"/>
    </source>
</evidence>
<dbReference type="PROSITE" id="PS50929">
    <property type="entry name" value="ABC_TM1F"/>
    <property type="match status" value="1"/>
</dbReference>
<protein>
    <submittedName>
        <fullName evidence="12">Peptidase domain-containing ABC transporter</fullName>
    </submittedName>
</protein>
<evidence type="ECO:0000256" key="4">
    <source>
        <dbReference type="ARBA" id="ARBA00022801"/>
    </source>
</evidence>
<feature type="transmembrane region" description="Helical" evidence="8">
    <location>
        <begin position="318"/>
        <end position="338"/>
    </location>
</feature>
<dbReference type="InterPro" id="IPR039421">
    <property type="entry name" value="Type_1_exporter"/>
</dbReference>
<feature type="transmembrane region" description="Helical" evidence="8">
    <location>
        <begin position="181"/>
        <end position="202"/>
    </location>
</feature>
<evidence type="ECO:0000256" key="3">
    <source>
        <dbReference type="ARBA" id="ARBA00022741"/>
    </source>
</evidence>
<accession>A0ABW5ZC29</accession>
<proteinExistence type="predicted"/>
<feature type="domain" description="ABC transmembrane type-1" evidence="10">
    <location>
        <begin position="181"/>
        <end position="460"/>
    </location>
</feature>
<gene>
    <name evidence="12" type="ORF">ACFSX9_13555</name>
</gene>
<dbReference type="Pfam" id="PF00664">
    <property type="entry name" value="ABC_membrane"/>
    <property type="match status" value="1"/>
</dbReference>
<dbReference type="RefSeq" id="WP_379808576.1">
    <property type="nucleotide sequence ID" value="NZ_JBHUOL010000021.1"/>
</dbReference>
<evidence type="ECO:0000259" key="9">
    <source>
        <dbReference type="PROSITE" id="PS50893"/>
    </source>
</evidence>
<feature type="domain" description="Peptidase C39" evidence="11">
    <location>
        <begin position="11"/>
        <end position="131"/>
    </location>
</feature>
<dbReference type="PROSITE" id="PS50990">
    <property type="entry name" value="PEPTIDASE_C39"/>
    <property type="match status" value="1"/>
</dbReference>
<keyword evidence="7 8" id="KW-0472">Membrane</keyword>
<dbReference type="Pfam" id="PF00005">
    <property type="entry name" value="ABC_tran"/>
    <property type="match status" value="1"/>
</dbReference>
<comment type="caution">
    <text evidence="12">The sequence shown here is derived from an EMBL/GenBank/DDBJ whole genome shotgun (WGS) entry which is preliminary data.</text>
</comment>
<evidence type="ECO:0000313" key="12">
    <source>
        <dbReference type="EMBL" id="MFD2909758.1"/>
    </source>
</evidence>
<feature type="transmembrane region" description="Helical" evidence="8">
    <location>
        <begin position="214"/>
        <end position="235"/>
    </location>
</feature>
<keyword evidence="13" id="KW-1185">Reference proteome</keyword>
<evidence type="ECO:0000256" key="5">
    <source>
        <dbReference type="ARBA" id="ARBA00022840"/>
    </source>
</evidence>
<organism evidence="12 13">
    <name type="scientific">Flavobacterium ardleyense</name>
    <dbReference type="NCBI Taxonomy" id="2038737"/>
    <lineage>
        <taxon>Bacteria</taxon>
        <taxon>Pseudomonadati</taxon>
        <taxon>Bacteroidota</taxon>
        <taxon>Flavobacteriia</taxon>
        <taxon>Flavobacteriales</taxon>
        <taxon>Flavobacteriaceae</taxon>
        <taxon>Flavobacterium</taxon>
    </lineage>
</organism>
<dbReference type="CDD" id="cd18571">
    <property type="entry name" value="ABC_6TM_peptidase_like"/>
    <property type="match status" value="1"/>
</dbReference>
<dbReference type="InterPro" id="IPR003593">
    <property type="entry name" value="AAA+_ATPase"/>
</dbReference>
<keyword evidence="3" id="KW-0547">Nucleotide-binding</keyword>
<evidence type="ECO:0000256" key="7">
    <source>
        <dbReference type="ARBA" id="ARBA00023136"/>
    </source>
</evidence>
<keyword evidence="2 8" id="KW-0812">Transmembrane</keyword>
<name>A0ABW5ZC29_9FLAO</name>
<dbReference type="PROSITE" id="PS50893">
    <property type="entry name" value="ABC_TRANSPORTER_2"/>
    <property type="match status" value="1"/>
</dbReference>
<dbReference type="PANTHER" id="PTHR43394">
    <property type="entry name" value="ATP-DEPENDENT PERMEASE MDL1, MITOCHONDRIAL"/>
    <property type="match status" value="1"/>
</dbReference>
<dbReference type="Gene3D" id="3.40.50.300">
    <property type="entry name" value="P-loop containing nucleotide triphosphate hydrolases"/>
    <property type="match status" value="1"/>
</dbReference>
<keyword evidence="4" id="KW-0378">Hydrolase</keyword>
<feature type="transmembrane region" description="Helical" evidence="8">
    <location>
        <begin position="416"/>
        <end position="441"/>
    </location>
</feature>
<sequence length="736" mass="84624">MNLKRFPFYKQLDTKDCGPASLQIISKYYGKYFNLDFLRDRCGVNKEGTSIHLLCKAAESIGFKTLPVNCSYKQLHQEVPLPCIVHWRKKHFIVVYKVKKYKVYVSDPEIGLITYSKKEFVNGWLAHLREPNAWRKGKLIALEPTDSFKENKNMSEKTSGYNLLSYLTSHLKPYKSQVLQLFLTMLFITLLQSVFPILTQSIVDIGISTKDINFIQVLLLANIVLIISTSIGNWIRTSINTHIASRIKVSLLSNYIIKLLKLPVSFFENKLIGDILQRVMDYERIETFMLNSAFTIILAILNLTVFSTILIIYEPKLFYIFIIGSALYVLWILLFWNIRKKMDFQYYSLIALNHSHWIEMINNIQDIKNNNYEQGKRWKWEKVQVKLYNVSIKLLGINQSEQLGSNLINTLRDVGLTFLSAYLVINGEMTIGMLVAVQFIIGQLKNPINEIVAFIRSYQMAMISYQRMGEVDRIPKEEDITLTEDTKYFFPKERSILAENISFQFGKGSNVILKNLSLFIPEGKITAIVGSSGSGKSTLIKILSRIYNPVSGKLYVGGQNIENIVLKDWRDKIGVVTQETKLFKDSILNNVVLGQNEFEEEKFLKAIKIANIEYEITQLPLGFNTLLGENGIGLSEGQKQRILIARAVYKNPDYFFLDEATNNLDSKNEKIVMENLMNEFENKTVIIAAHRLGTIMNANQIVVMDNGRIVELGSHKELVKKTEGIYYNLFKDQFTQ</sequence>
<dbReference type="SUPFAM" id="SSF52540">
    <property type="entry name" value="P-loop containing nucleoside triphosphate hydrolases"/>
    <property type="match status" value="1"/>
</dbReference>
<dbReference type="InterPro" id="IPR005074">
    <property type="entry name" value="Peptidase_C39"/>
</dbReference>
<dbReference type="SUPFAM" id="SSF90123">
    <property type="entry name" value="ABC transporter transmembrane region"/>
    <property type="match status" value="1"/>
</dbReference>
<evidence type="ECO:0000259" key="10">
    <source>
        <dbReference type="PROSITE" id="PS50929"/>
    </source>
</evidence>
<comment type="subcellular location">
    <subcellularLocation>
        <location evidence="1">Cell membrane</location>
        <topology evidence="1">Multi-pass membrane protein</topology>
    </subcellularLocation>
</comment>
<evidence type="ECO:0000256" key="8">
    <source>
        <dbReference type="SAM" id="Phobius"/>
    </source>
</evidence>
<dbReference type="InterPro" id="IPR036640">
    <property type="entry name" value="ABC1_TM_sf"/>
</dbReference>
<dbReference type="InterPro" id="IPR011527">
    <property type="entry name" value="ABC1_TM_dom"/>
</dbReference>
<dbReference type="SMART" id="SM00382">
    <property type="entry name" value="AAA"/>
    <property type="match status" value="1"/>
</dbReference>
<dbReference type="InterPro" id="IPR027417">
    <property type="entry name" value="P-loop_NTPase"/>
</dbReference>
<dbReference type="Proteomes" id="UP001597549">
    <property type="component" value="Unassembled WGS sequence"/>
</dbReference>
<feature type="domain" description="ABC transporter" evidence="9">
    <location>
        <begin position="496"/>
        <end position="731"/>
    </location>
</feature>
<keyword evidence="5" id="KW-0067">ATP-binding</keyword>
<evidence type="ECO:0000256" key="1">
    <source>
        <dbReference type="ARBA" id="ARBA00004651"/>
    </source>
</evidence>
<dbReference type="Pfam" id="PF03412">
    <property type="entry name" value="Peptidase_C39"/>
    <property type="match status" value="1"/>
</dbReference>
<evidence type="ECO:0000313" key="13">
    <source>
        <dbReference type="Proteomes" id="UP001597549"/>
    </source>
</evidence>